<dbReference type="SUPFAM" id="SSF51182">
    <property type="entry name" value="RmlC-like cupins"/>
    <property type="match status" value="1"/>
</dbReference>
<dbReference type="CDD" id="cd02247">
    <property type="entry name" value="cupin_pirin_C"/>
    <property type="match status" value="1"/>
</dbReference>
<evidence type="ECO:0000259" key="6">
    <source>
        <dbReference type="Pfam" id="PF05726"/>
    </source>
</evidence>
<feature type="binding site" evidence="2">
    <location>
        <position position="73"/>
    </location>
    <ligand>
        <name>Fe cation</name>
        <dbReference type="ChEBI" id="CHEBI:24875"/>
    </ligand>
</feature>
<gene>
    <name evidence="7" type="ORF">SAMN05216188_12717</name>
</gene>
<dbReference type="GO" id="GO:0046872">
    <property type="term" value="F:metal ion binding"/>
    <property type="evidence" value="ECO:0007669"/>
    <property type="project" value="UniProtKB-KW"/>
</dbReference>
<dbReference type="PIRSF" id="PIRSF006232">
    <property type="entry name" value="Pirin"/>
    <property type="match status" value="1"/>
</dbReference>
<dbReference type="Proteomes" id="UP000199352">
    <property type="component" value="Unassembled WGS sequence"/>
</dbReference>
<dbReference type="EMBL" id="FOFR01000027">
    <property type="protein sequence ID" value="SES22766.1"/>
    <property type="molecule type" value="Genomic_DNA"/>
</dbReference>
<dbReference type="InterPro" id="IPR014710">
    <property type="entry name" value="RmlC-like_jellyroll"/>
</dbReference>
<sequence>MPVSNVETEPAEVTCASSPGGVEVLPPRDVPLGGPRAMRVRRTLPQKQRSLIGAWCFCDHYGPDDVSMDVAPHPHTGLQTVSWLFTGEIEHRDSHGVHAHVRPGELNLMTGGRGIAHSEVSTAASAVLHGVQLWLALPDAHRDAPRDFQHHVPAAVEVNGASVRVFLGSLAGSASPVATFTPVLGAEVVLPAGTELTLAVSESFEHGVLLDTGDVTVGGTALAPGELGYAGTGRPELALATREGARVVLLGGEPFGEEIVMWWNFVGRTHEEIAAYRDEWQAGTDRFGRVEGYDGGRLPAPPLPGGRLRPRGNPA</sequence>
<evidence type="ECO:0000313" key="7">
    <source>
        <dbReference type="EMBL" id="SES22766.1"/>
    </source>
</evidence>
<comment type="similarity">
    <text evidence="1 3">Belongs to the pirin family.</text>
</comment>
<proteinExistence type="inferred from homology"/>
<evidence type="ECO:0008006" key="9">
    <source>
        <dbReference type="Google" id="ProtNLM"/>
    </source>
</evidence>
<evidence type="ECO:0000313" key="8">
    <source>
        <dbReference type="Proteomes" id="UP000199352"/>
    </source>
</evidence>
<dbReference type="Gene3D" id="2.60.120.10">
    <property type="entry name" value="Jelly Rolls"/>
    <property type="match status" value="2"/>
</dbReference>
<dbReference type="InterPro" id="IPR003829">
    <property type="entry name" value="Pirin_N_dom"/>
</dbReference>
<dbReference type="InterPro" id="IPR011051">
    <property type="entry name" value="RmlC_Cupin_sf"/>
</dbReference>
<evidence type="ECO:0000256" key="3">
    <source>
        <dbReference type="RuleBase" id="RU003457"/>
    </source>
</evidence>
<comment type="cofactor">
    <cofactor evidence="2">
        <name>Fe cation</name>
        <dbReference type="ChEBI" id="CHEBI:24875"/>
    </cofactor>
    <text evidence="2">Binds 1 Fe cation per subunit.</text>
</comment>
<organism evidence="7 8">
    <name type="scientific">Lentzea xinjiangensis</name>
    <dbReference type="NCBI Taxonomy" id="402600"/>
    <lineage>
        <taxon>Bacteria</taxon>
        <taxon>Bacillati</taxon>
        <taxon>Actinomycetota</taxon>
        <taxon>Actinomycetes</taxon>
        <taxon>Pseudonocardiales</taxon>
        <taxon>Pseudonocardiaceae</taxon>
        <taxon>Lentzea</taxon>
    </lineage>
</organism>
<evidence type="ECO:0000256" key="4">
    <source>
        <dbReference type="SAM" id="MobiDB-lite"/>
    </source>
</evidence>
<dbReference type="PANTHER" id="PTHR13903">
    <property type="entry name" value="PIRIN-RELATED"/>
    <property type="match status" value="1"/>
</dbReference>
<feature type="binding site" evidence="2">
    <location>
        <position position="119"/>
    </location>
    <ligand>
        <name>Fe cation</name>
        <dbReference type="ChEBI" id="CHEBI:24875"/>
    </ligand>
</feature>
<evidence type="ECO:0000256" key="2">
    <source>
        <dbReference type="PIRSR" id="PIRSR006232-1"/>
    </source>
</evidence>
<name>A0A1H9VM10_9PSEU</name>
<keyword evidence="2" id="KW-0408">Iron</keyword>
<dbReference type="InterPro" id="IPR012093">
    <property type="entry name" value="Pirin"/>
</dbReference>
<dbReference type="STRING" id="402600.SAMN05216188_12717"/>
<keyword evidence="8" id="KW-1185">Reference proteome</keyword>
<dbReference type="Pfam" id="PF02678">
    <property type="entry name" value="Pirin"/>
    <property type="match status" value="1"/>
</dbReference>
<evidence type="ECO:0000259" key="5">
    <source>
        <dbReference type="Pfam" id="PF02678"/>
    </source>
</evidence>
<accession>A0A1H9VM10</accession>
<protein>
    <recommendedName>
        <fullName evidence="9">Pirin</fullName>
    </recommendedName>
</protein>
<feature type="binding site" evidence="2">
    <location>
        <position position="117"/>
    </location>
    <ligand>
        <name>Fe cation</name>
        <dbReference type="ChEBI" id="CHEBI:24875"/>
    </ligand>
</feature>
<feature type="region of interest" description="Disordered" evidence="4">
    <location>
        <begin position="291"/>
        <end position="315"/>
    </location>
</feature>
<keyword evidence="2" id="KW-0479">Metal-binding</keyword>
<dbReference type="Pfam" id="PF05726">
    <property type="entry name" value="Pirin_C"/>
    <property type="match status" value="1"/>
</dbReference>
<feature type="domain" description="Pirin C-terminal" evidence="6">
    <location>
        <begin position="187"/>
        <end position="284"/>
    </location>
</feature>
<dbReference type="InterPro" id="IPR008778">
    <property type="entry name" value="Pirin_C_dom"/>
</dbReference>
<evidence type="ECO:0000256" key="1">
    <source>
        <dbReference type="ARBA" id="ARBA00008416"/>
    </source>
</evidence>
<feature type="domain" description="Pirin N-terminal" evidence="5">
    <location>
        <begin position="38"/>
        <end position="135"/>
    </location>
</feature>
<reference evidence="8" key="1">
    <citation type="submission" date="2016-10" db="EMBL/GenBank/DDBJ databases">
        <authorList>
            <person name="Varghese N."/>
            <person name="Submissions S."/>
        </authorList>
    </citation>
    <scope>NUCLEOTIDE SEQUENCE [LARGE SCALE GENOMIC DNA]</scope>
    <source>
        <strain evidence="8">CGMCC 4.3525</strain>
    </source>
</reference>
<dbReference type="AlphaFoldDB" id="A0A1H9VM10"/>
<feature type="binding site" evidence="2">
    <location>
        <position position="75"/>
    </location>
    <ligand>
        <name>Fe cation</name>
        <dbReference type="ChEBI" id="CHEBI:24875"/>
    </ligand>
</feature>
<dbReference type="CDD" id="cd02909">
    <property type="entry name" value="cupin_pirin_N"/>
    <property type="match status" value="1"/>
</dbReference>
<dbReference type="PANTHER" id="PTHR13903:SF8">
    <property type="entry name" value="PIRIN"/>
    <property type="match status" value="1"/>
</dbReference>